<accession>A0AAD6CHS7</accession>
<dbReference type="InterPro" id="IPR036770">
    <property type="entry name" value="Ankyrin_rpt-contain_sf"/>
</dbReference>
<dbReference type="SMART" id="SM00248">
    <property type="entry name" value="ANK"/>
    <property type="match status" value="6"/>
</dbReference>
<dbReference type="Pfam" id="PF00023">
    <property type="entry name" value="Ank"/>
    <property type="match status" value="1"/>
</dbReference>
<keyword evidence="4" id="KW-1185">Reference proteome</keyword>
<reference evidence="3" key="1">
    <citation type="submission" date="2022-12" db="EMBL/GenBank/DDBJ databases">
        <authorList>
            <person name="Petersen C."/>
        </authorList>
    </citation>
    <scope>NUCLEOTIDE SEQUENCE</scope>
    <source>
        <strain evidence="3">IBT 16125</strain>
    </source>
</reference>
<protein>
    <submittedName>
        <fullName evidence="3">Ankyrin-2</fullName>
    </submittedName>
</protein>
<evidence type="ECO:0000313" key="3">
    <source>
        <dbReference type="EMBL" id="KAJ5464466.1"/>
    </source>
</evidence>
<dbReference type="AlphaFoldDB" id="A0AAD6CHS7"/>
<organism evidence="3 4">
    <name type="scientific">Penicillium daleae</name>
    <dbReference type="NCBI Taxonomy" id="63821"/>
    <lineage>
        <taxon>Eukaryota</taxon>
        <taxon>Fungi</taxon>
        <taxon>Dikarya</taxon>
        <taxon>Ascomycota</taxon>
        <taxon>Pezizomycotina</taxon>
        <taxon>Eurotiomycetes</taxon>
        <taxon>Eurotiomycetidae</taxon>
        <taxon>Eurotiales</taxon>
        <taxon>Aspergillaceae</taxon>
        <taxon>Penicillium</taxon>
    </lineage>
</organism>
<reference evidence="3" key="2">
    <citation type="journal article" date="2023" name="IMA Fungus">
        <title>Comparative genomic study of the Penicillium genus elucidates a diverse pangenome and 15 lateral gene transfer events.</title>
        <authorList>
            <person name="Petersen C."/>
            <person name="Sorensen T."/>
            <person name="Nielsen M.R."/>
            <person name="Sondergaard T.E."/>
            <person name="Sorensen J.L."/>
            <person name="Fitzpatrick D.A."/>
            <person name="Frisvad J.C."/>
            <person name="Nielsen K.L."/>
        </authorList>
    </citation>
    <scope>NUCLEOTIDE SEQUENCE</scope>
    <source>
        <strain evidence="3">IBT 16125</strain>
    </source>
</reference>
<evidence type="ECO:0000313" key="4">
    <source>
        <dbReference type="Proteomes" id="UP001213681"/>
    </source>
</evidence>
<dbReference type="PANTHER" id="PTHR24123:SF33">
    <property type="entry name" value="PROTEIN HOS4"/>
    <property type="match status" value="1"/>
</dbReference>
<keyword evidence="1" id="KW-0677">Repeat</keyword>
<dbReference type="InterPro" id="IPR051165">
    <property type="entry name" value="Multifunctional_ANK_Repeat"/>
</dbReference>
<dbReference type="Proteomes" id="UP001213681">
    <property type="component" value="Unassembled WGS sequence"/>
</dbReference>
<dbReference type="SUPFAM" id="SSF48403">
    <property type="entry name" value="Ankyrin repeat"/>
    <property type="match status" value="2"/>
</dbReference>
<dbReference type="InterPro" id="IPR002110">
    <property type="entry name" value="Ankyrin_rpt"/>
</dbReference>
<dbReference type="RefSeq" id="XP_056771313.1">
    <property type="nucleotide sequence ID" value="XM_056903546.1"/>
</dbReference>
<evidence type="ECO:0000256" key="2">
    <source>
        <dbReference type="ARBA" id="ARBA00023043"/>
    </source>
</evidence>
<comment type="caution">
    <text evidence="3">The sequence shown here is derived from an EMBL/GenBank/DDBJ whole genome shotgun (WGS) entry which is preliminary data.</text>
</comment>
<gene>
    <name evidence="3" type="ORF">N7458_000152</name>
</gene>
<sequence length="483" mass="52877">MPLGPRGSPPSSPIPNNYGEGVLFIAARDGNVEIVRCIVDAGDFDVEALTDMLPDAVKGDNLLVTKLLIDAGADARILDNAGRTLLWSVESFETAEMLLKEAPGLASILSRDGETCLDSFFDRYALGRWTDDEERAPLAALFIENGCDVSSCSEGSVQRALQVAAVHLDTAMVRLILGHRRALVSTRDEDENTLLHLAAFYAIVKKSSTDKLDMIKMLVDFGCDISAVNVGGLTVLHCLFRMNATTQQCPYYIDDYDPGYTSLVRYLLYAGVDISIRSSQHRTAFFDTIYQHNSEVALLLINAGILPLVSTTEILWAFHTVAQDGLAEVLQQLLQTKVDINHRSVSGETVLHEAVRQTLNSFKRIEGLVRMVGCILLGYPDVSVPEVGGERRLKALWADKTGRLEVIRLLCRRGVDASIRNDNGLTAFDFVKAAGPPLPWDSLAKELTKWGHDGEDSGEPLVLNWAAEQEEADLSGIADMLGD</sequence>
<proteinExistence type="predicted"/>
<evidence type="ECO:0000256" key="1">
    <source>
        <dbReference type="ARBA" id="ARBA00022737"/>
    </source>
</evidence>
<dbReference type="EMBL" id="JAPVEA010000001">
    <property type="protein sequence ID" value="KAJ5464466.1"/>
    <property type="molecule type" value="Genomic_DNA"/>
</dbReference>
<dbReference type="Gene3D" id="1.25.40.20">
    <property type="entry name" value="Ankyrin repeat-containing domain"/>
    <property type="match status" value="3"/>
</dbReference>
<name>A0AAD6CHS7_9EURO</name>
<keyword evidence="2" id="KW-0040">ANK repeat</keyword>
<dbReference type="GeneID" id="81593789"/>
<dbReference type="PANTHER" id="PTHR24123">
    <property type="entry name" value="ANKYRIN REPEAT-CONTAINING"/>
    <property type="match status" value="1"/>
</dbReference>